<sequence length="321" mass="35571">MPNILIVGAGQLGSRHLQGAVQSELALNIVVVDPSSDSLAVAKSRAEEIELGNPKTAVEYINAVSQGSEFDVVIIATTANIRYRVFKDLVDACQIKNVVFEKVLFQKAAEYELAESLLRENNIKAWVNCPRRQNATYQSLLSLVENETSFDMTVSGNSWGLACNGIHFVDLFAYLSGTTEITLFPKLCDKSVMESKRSGFYEVLGTIECKSSNDKNMILSCDDGDSISVNVEIRTPNFTILIQETAGKLTIERNGERVETQFKAVFQSQLTHVLIEDIIKTQSCKLTTFSDSKSLHVPFINTIKTHLENSLNKQFEACPIT</sequence>
<dbReference type="EMBL" id="LAZL01000021">
    <property type="protein sequence ID" value="KMT64739.1"/>
    <property type="molecule type" value="Genomic_DNA"/>
</dbReference>
<dbReference type="InterPro" id="IPR000683">
    <property type="entry name" value="Gfo/Idh/MocA-like_OxRdtase_N"/>
</dbReference>
<dbReference type="OrthoDB" id="2043779at2"/>
<comment type="caution">
    <text evidence="3">The sequence shown here is derived from an EMBL/GenBank/DDBJ whole genome shotgun (WGS) entry which is preliminary data.</text>
</comment>
<keyword evidence="1" id="KW-0732">Signal</keyword>
<accession>A0A0J8GTU7</accession>
<dbReference type="Gene3D" id="3.40.50.720">
    <property type="entry name" value="NAD(P)-binding Rossmann-like Domain"/>
    <property type="match status" value="1"/>
</dbReference>
<organism evidence="3 4">
    <name type="scientific">Catenovulum maritimum</name>
    <dbReference type="NCBI Taxonomy" id="1513271"/>
    <lineage>
        <taxon>Bacteria</taxon>
        <taxon>Pseudomonadati</taxon>
        <taxon>Pseudomonadota</taxon>
        <taxon>Gammaproteobacteria</taxon>
        <taxon>Alteromonadales</taxon>
        <taxon>Alteromonadaceae</taxon>
        <taxon>Catenovulum</taxon>
    </lineage>
</organism>
<evidence type="ECO:0000313" key="4">
    <source>
        <dbReference type="Proteomes" id="UP000037600"/>
    </source>
</evidence>
<dbReference type="Proteomes" id="UP000037600">
    <property type="component" value="Unassembled WGS sequence"/>
</dbReference>
<dbReference type="PATRIC" id="fig|1513271.3.peg.2627"/>
<proteinExistence type="predicted"/>
<dbReference type="STRING" id="1513271.XM47_12835"/>
<dbReference type="Pfam" id="PF01408">
    <property type="entry name" value="GFO_IDH_MocA"/>
    <property type="match status" value="1"/>
</dbReference>
<evidence type="ECO:0000313" key="3">
    <source>
        <dbReference type="EMBL" id="KMT64739.1"/>
    </source>
</evidence>
<dbReference type="GO" id="GO:0000166">
    <property type="term" value="F:nucleotide binding"/>
    <property type="evidence" value="ECO:0007669"/>
    <property type="project" value="InterPro"/>
</dbReference>
<dbReference type="SUPFAM" id="SSF51735">
    <property type="entry name" value="NAD(P)-binding Rossmann-fold domains"/>
    <property type="match status" value="1"/>
</dbReference>
<protein>
    <recommendedName>
        <fullName evidence="2">Gfo/Idh/MocA-like oxidoreductase N-terminal domain-containing protein</fullName>
    </recommendedName>
</protein>
<dbReference type="InterPro" id="IPR036291">
    <property type="entry name" value="NAD(P)-bd_dom_sf"/>
</dbReference>
<keyword evidence="4" id="KW-1185">Reference proteome</keyword>
<dbReference type="RefSeq" id="WP_048693188.1">
    <property type="nucleotide sequence ID" value="NZ_KQ130494.1"/>
</dbReference>
<evidence type="ECO:0000256" key="1">
    <source>
        <dbReference type="ARBA" id="ARBA00022729"/>
    </source>
</evidence>
<dbReference type="InterPro" id="IPR051450">
    <property type="entry name" value="Gfo/Idh/MocA_Oxidoreductases"/>
</dbReference>
<dbReference type="PANTHER" id="PTHR43377:SF1">
    <property type="entry name" value="BILIVERDIN REDUCTASE A"/>
    <property type="match status" value="1"/>
</dbReference>
<feature type="domain" description="Gfo/Idh/MocA-like oxidoreductase N-terminal" evidence="2">
    <location>
        <begin position="3"/>
        <end position="128"/>
    </location>
</feature>
<dbReference type="AlphaFoldDB" id="A0A0J8GTU7"/>
<dbReference type="PANTHER" id="PTHR43377">
    <property type="entry name" value="BILIVERDIN REDUCTASE A"/>
    <property type="match status" value="1"/>
</dbReference>
<reference evidence="3 4" key="1">
    <citation type="submission" date="2015-04" db="EMBL/GenBank/DDBJ databases">
        <title>Draft Genome Sequence of the Novel Agar-Digesting Marine Bacterium Q1.</title>
        <authorList>
            <person name="Li Y."/>
            <person name="Li D."/>
            <person name="Chen G."/>
            <person name="Du Z."/>
        </authorList>
    </citation>
    <scope>NUCLEOTIDE SEQUENCE [LARGE SCALE GENOMIC DNA]</scope>
    <source>
        <strain evidence="3 4">Q1</strain>
    </source>
</reference>
<gene>
    <name evidence="3" type="ORF">XM47_12835</name>
</gene>
<name>A0A0J8GTU7_9ALTE</name>
<evidence type="ECO:0000259" key="2">
    <source>
        <dbReference type="Pfam" id="PF01408"/>
    </source>
</evidence>